<comment type="caution">
    <text evidence="2">The sequence shown here is derived from an EMBL/GenBank/DDBJ whole genome shotgun (WGS) entry which is preliminary data.</text>
</comment>
<dbReference type="Proteomes" id="UP000824108">
    <property type="component" value="Unassembled WGS sequence"/>
</dbReference>
<name>A0A9D2KCP6_9BACE</name>
<proteinExistence type="predicted"/>
<feature type="transmembrane region" description="Helical" evidence="1">
    <location>
        <begin position="36"/>
        <end position="57"/>
    </location>
</feature>
<protein>
    <submittedName>
        <fullName evidence="2">Uncharacterized protein</fullName>
    </submittedName>
</protein>
<reference evidence="2" key="1">
    <citation type="journal article" date="2021" name="PeerJ">
        <title>Extensive microbial diversity within the chicken gut microbiome revealed by metagenomics and culture.</title>
        <authorList>
            <person name="Gilroy R."/>
            <person name="Ravi A."/>
            <person name="Getino M."/>
            <person name="Pursley I."/>
            <person name="Horton D.L."/>
            <person name="Alikhan N.F."/>
            <person name="Baker D."/>
            <person name="Gharbi K."/>
            <person name="Hall N."/>
            <person name="Watson M."/>
            <person name="Adriaenssens E.M."/>
            <person name="Foster-Nyarko E."/>
            <person name="Jarju S."/>
            <person name="Secka A."/>
            <person name="Antonio M."/>
            <person name="Oren A."/>
            <person name="Chaudhuri R.R."/>
            <person name="La Ragione R."/>
            <person name="Hildebrand F."/>
            <person name="Pallen M.J."/>
        </authorList>
    </citation>
    <scope>NUCLEOTIDE SEQUENCE</scope>
    <source>
        <strain evidence="2">CHK118-2852</strain>
    </source>
</reference>
<evidence type="ECO:0000256" key="1">
    <source>
        <dbReference type="SAM" id="Phobius"/>
    </source>
</evidence>
<accession>A0A9D2KCP6</accession>
<keyword evidence="1" id="KW-0472">Membrane</keyword>
<dbReference type="EMBL" id="DXAV01000030">
    <property type="protein sequence ID" value="HIZ91160.1"/>
    <property type="molecule type" value="Genomic_DNA"/>
</dbReference>
<evidence type="ECO:0000313" key="2">
    <source>
        <dbReference type="EMBL" id="HIZ91160.1"/>
    </source>
</evidence>
<dbReference type="AlphaFoldDB" id="A0A9D2KCP6"/>
<evidence type="ECO:0000313" key="3">
    <source>
        <dbReference type="Proteomes" id="UP000824108"/>
    </source>
</evidence>
<organism evidence="2 3">
    <name type="scientific">Candidatus Bacteroides merdavium</name>
    <dbReference type="NCBI Taxonomy" id="2838472"/>
    <lineage>
        <taxon>Bacteria</taxon>
        <taxon>Pseudomonadati</taxon>
        <taxon>Bacteroidota</taxon>
        <taxon>Bacteroidia</taxon>
        <taxon>Bacteroidales</taxon>
        <taxon>Bacteroidaceae</taxon>
        <taxon>Bacteroides</taxon>
    </lineage>
</organism>
<keyword evidence="1" id="KW-1133">Transmembrane helix</keyword>
<reference evidence="2" key="2">
    <citation type="submission" date="2021-04" db="EMBL/GenBank/DDBJ databases">
        <authorList>
            <person name="Gilroy R."/>
        </authorList>
    </citation>
    <scope>NUCLEOTIDE SEQUENCE</scope>
    <source>
        <strain evidence="2">CHK118-2852</strain>
    </source>
</reference>
<sequence length="63" mass="6816">MKNVQVVTALVTLATGIVLAFISFFRPPGGEIAGSVLNYFAQTLMFAGSVFGLKLYVDHRLPK</sequence>
<gene>
    <name evidence="2" type="ORF">H9807_03445</name>
</gene>
<keyword evidence="1" id="KW-0812">Transmembrane</keyword>